<gene>
    <name evidence="1" type="ORF">CR513_13120</name>
</gene>
<evidence type="ECO:0000313" key="2">
    <source>
        <dbReference type="Proteomes" id="UP000257109"/>
    </source>
</evidence>
<dbReference type="OrthoDB" id="1433117at2759"/>
<proteinExistence type="predicted"/>
<protein>
    <submittedName>
        <fullName evidence="1">Uncharacterized protein</fullName>
    </submittedName>
</protein>
<evidence type="ECO:0000313" key="1">
    <source>
        <dbReference type="EMBL" id="RDY03313.1"/>
    </source>
</evidence>
<comment type="caution">
    <text evidence="1">The sequence shown here is derived from an EMBL/GenBank/DDBJ whole genome shotgun (WGS) entry which is preliminary data.</text>
</comment>
<name>A0A371HKJ1_MUCPR</name>
<accession>A0A371HKJ1</accession>
<organism evidence="1 2">
    <name type="scientific">Mucuna pruriens</name>
    <name type="common">Velvet bean</name>
    <name type="synonym">Dolichos pruriens</name>
    <dbReference type="NCBI Taxonomy" id="157652"/>
    <lineage>
        <taxon>Eukaryota</taxon>
        <taxon>Viridiplantae</taxon>
        <taxon>Streptophyta</taxon>
        <taxon>Embryophyta</taxon>
        <taxon>Tracheophyta</taxon>
        <taxon>Spermatophyta</taxon>
        <taxon>Magnoliopsida</taxon>
        <taxon>eudicotyledons</taxon>
        <taxon>Gunneridae</taxon>
        <taxon>Pentapetalae</taxon>
        <taxon>rosids</taxon>
        <taxon>fabids</taxon>
        <taxon>Fabales</taxon>
        <taxon>Fabaceae</taxon>
        <taxon>Papilionoideae</taxon>
        <taxon>50 kb inversion clade</taxon>
        <taxon>NPAAA clade</taxon>
        <taxon>indigoferoid/millettioid clade</taxon>
        <taxon>Phaseoleae</taxon>
        <taxon>Mucuna</taxon>
    </lineage>
</organism>
<sequence>MVLVKVEPSPKAIFFQPADNKEELRANLDLLQEEHEIAHVREYATKAKASQRYNARVFPRSLQKHNLVLKIIFKDTTSNKICKDVGQGANRLEHLDEKRVPRTWNATSSRKYYS</sequence>
<dbReference type="EMBL" id="QJKJ01002332">
    <property type="protein sequence ID" value="RDY03313.1"/>
    <property type="molecule type" value="Genomic_DNA"/>
</dbReference>
<dbReference type="AlphaFoldDB" id="A0A371HKJ1"/>
<reference evidence="1" key="1">
    <citation type="submission" date="2018-05" db="EMBL/GenBank/DDBJ databases">
        <title>Draft genome of Mucuna pruriens seed.</title>
        <authorList>
            <person name="Nnadi N.E."/>
            <person name="Vos R."/>
            <person name="Hasami M.H."/>
            <person name="Devisetty U.K."/>
            <person name="Aguiy J.C."/>
        </authorList>
    </citation>
    <scope>NUCLEOTIDE SEQUENCE [LARGE SCALE GENOMIC DNA]</scope>
    <source>
        <strain evidence="1">JCA_2017</strain>
    </source>
</reference>
<dbReference type="Proteomes" id="UP000257109">
    <property type="component" value="Unassembled WGS sequence"/>
</dbReference>
<keyword evidence="2" id="KW-1185">Reference proteome</keyword>
<feature type="non-terminal residue" evidence="1">
    <location>
        <position position="1"/>
    </location>
</feature>